<feature type="domain" description="SbsA Ig-like" evidence="3">
    <location>
        <begin position="2967"/>
        <end position="3053"/>
    </location>
</feature>
<feature type="domain" description="SbsA Ig-like" evidence="3">
    <location>
        <begin position="3377"/>
        <end position="3474"/>
    </location>
</feature>
<dbReference type="InterPro" id="IPR013783">
    <property type="entry name" value="Ig-like_fold"/>
</dbReference>
<dbReference type="InterPro" id="IPR018391">
    <property type="entry name" value="PQQ_b-propeller_rpt"/>
</dbReference>
<dbReference type="Gene3D" id="2.60.40.10">
    <property type="entry name" value="Immunoglobulins"/>
    <property type="match status" value="1"/>
</dbReference>
<feature type="domain" description="SbsA Ig-like" evidence="3">
    <location>
        <begin position="3686"/>
        <end position="3785"/>
    </location>
</feature>
<dbReference type="Proteomes" id="UP000233256">
    <property type="component" value="Unassembled WGS sequence"/>
</dbReference>
<feature type="domain" description="SbsA Ig-like" evidence="3">
    <location>
        <begin position="1761"/>
        <end position="1871"/>
    </location>
</feature>
<feature type="domain" description="SbsA Ig-like" evidence="3">
    <location>
        <begin position="2099"/>
        <end position="2202"/>
    </location>
</feature>
<feature type="domain" description="SbsA Ig-like" evidence="3">
    <location>
        <begin position="2211"/>
        <end position="2308"/>
    </location>
</feature>
<dbReference type="Gene3D" id="2.60.40.3710">
    <property type="match status" value="17"/>
</dbReference>
<dbReference type="SUPFAM" id="SSF50998">
    <property type="entry name" value="Quinoprotein alcohol dehydrogenase-like"/>
    <property type="match status" value="1"/>
</dbReference>
<dbReference type="EMBL" id="PGXC01000020">
    <property type="protein sequence ID" value="PKK89329.1"/>
    <property type="molecule type" value="Genomic_DNA"/>
</dbReference>
<feature type="domain" description="SbsA Ig-like" evidence="3">
    <location>
        <begin position="3793"/>
        <end position="3908"/>
    </location>
</feature>
<dbReference type="InterPro" id="IPR015943">
    <property type="entry name" value="WD40/YVTN_repeat-like_dom_sf"/>
</dbReference>
<comment type="caution">
    <text evidence="5">The sequence shown here is derived from an EMBL/GenBank/DDBJ whole genome shotgun (WGS) entry which is preliminary data.</text>
</comment>
<evidence type="ECO:0008006" key="7">
    <source>
        <dbReference type="Google" id="ProtNLM"/>
    </source>
</evidence>
<feature type="domain" description="SbsA Ig-like" evidence="3">
    <location>
        <begin position="2748"/>
        <end position="2848"/>
    </location>
</feature>
<reference evidence="5 6" key="1">
    <citation type="journal article" date="2017" name="ISME J.">
        <title>Potential for microbial H2 and metal transformations associated with novel bacteria and archaea in deep terrestrial subsurface sediments.</title>
        <authorList>
            <person name="Hernsdorf A.W."/>
            <person name="Amano Y."/>
            <person name="Miyakawa K."/>
            <person name="Ise K."/>
            <person name="Suzuki Y."/>
            <person name="Anantharaman K."/>
            <person name="Probst A."/>
            <person name="Burstein D."/>
            <person name="Thomas B.C."/>
            <person name="Banfield J.F."/>
        </authorList>
    </citation>
    <scope>NUCLEOTIDE SEQUENCE [LARGE SCALE GENOMIC DNA]</scope>
    <source>
        <strain evidence="5">HGW-Wallbacteria-1</strain>
    </source>
</reference>
<proteinExistence type="predicted"/>
<feature type="signal peptide" evidence="2">
    <location>
        <begin position="1"/>
        <end position="28"/>
    </location>
</feature>
<accession>A0A2N1PLX3</accession>
<feature type="domain" description="SbsA Ig-like" evidence="3">
    <location>
        <begin position="2640"/>
        <end position="2739"/>
    </location>
</feature>
<feature type="domain" description="SbsA Ig-like" evidence="3">
    <location>
        <begin position="3277"/>
        <end position="3370"/>
    </location>
</feature>
<feature type="domain" description="SbsA Ig-like" evidence="3">
    <location>
        <begin position="1880"/>
        <end position="1979"/>
    </location>
</feature>
<dbReference type="InterPro" id="IPR002372">
    <property type="entry name" value="PQQ_rpt_dom"/>
</dbReference>
<name>A0A2N1PLX3_9BACT</name>
<feature type="domain" description="SbsA Ig-like" evidence="3">
    <location>
        <begin position="2522"/>
        <end position="2618"/>
    </location>
</feature>
<dbReference type="SMART" id="SM00564">
    <property type="entry name" value="PQQ"/>
    <property type="match status" value="2"/>
</dbReference>
<evidence type="ECO:0000259" key="3">
    <source>
        <dbReference type="Pfam" id="PF13205"/>
    </source>
</evidence>
<organism evidence="5 6">
    <name type="scientific">Candidatus Wallbacteria bacterium HGW-Wallbacteria-1</name>
    <dbReference type="NCBI Taxonomy" id="2013854"/>
    <lineage>
        <taxon>Bacteria</taxon>
        <taxon>Candidatus Walliibacteriota</taxon>
    </lineage>
</organism>
<evidence type="ECO:0000256" key="1">
    <source>
        <dbReference type="ARBA" id="ARBA00022729"/>
    </source>
</evidence>
<evidence type="ECO:0000259" key="4">
    <source>
        <dbReference type="Pfam" id="PF13360"/>
    </source>
</evidence>
<feature type="domain" description="SbsA Ig-like" evidence="3">
    <location>
        <begin position="3581"/>
        <end position="3679"/>
    </location>
</feature>
<dbReference type="Pfam" id="PF13205">
    <property type="entry name" value="Big_5"/>
    <property type="match status" value="21"/>
</dbReference>
<dbReference type="InterPro" id="IPR032812">
    <property type="entry name" value="SbsA_Ig"/>
</dbReference>
<feature type="domain" description="SbsA Ig-like" evidence="3">
    <location>
        <begin position="911"/>
        <end position="983"/>
    </location>
</feature>
<dbReference type="Pfam" id="PF13360">
    <property type="entry name" value="PQQ_2"/>
    <property type="match status" value="2"/>
</dbReference>
<evidence type="ECO:0000313" key="5">
    <source>
        <dbReference type="EMBL" id="PKK89329.1"/>
    </source>
</evidence>
<keyword evidence="1 2" id="KW-0732">Signal</keyword>
<feature type="domain" description="SbsA Ig-like" evidence="3">
    <location>
        <begin position="2415"/>
        <end position="2516"/>
    </location>
</feature>
<feature type="domain" description="SbsA Ig-like" evidence="3">
    <location>
        <begin position="3068"/>
        <end position="3169"/>
    </location>
</feature>
<feature type="domain" description="SbsA Ig-like" evidence="3">
    <location>
        <begin position="3175"/>
        <end position="3269"/>
    </location>
</feature>
<feature type="domain" description="SbsA Ig-like" evidence="3">
    <location>
        <begin position="2855"/>
        <end position="2959"/>
    </location>
</feature>
<feature type="domain" description="SbsA Ig-like" evidence="3">
    <location>
        <begin position="2313"/>
        <end position="2411"/>
    </location>
</feature>
<evidence type="ECO:0000313" key="6">
    <source>
        <dbReference type="Proteomes" id="UP000233256"/>
    </source>
</evidence>
<feature type="domain" description="SbsA Ig-like" evidence="3">
    <location>
        <begin position="1988"/>
        <end position="2092"/>
    </location>
</feature>
<feature type="domain" description="Pyrrolo-quinoline quinone repeat" evidence="4">
    <location>
        <begin position="4118"/>
        <end position="4259"/>
    </location>
</feature>
<dbReference type="InterPro" id="IPR011047">
    <property type="entry name" value="Quinoprotein_ADH-like_sf"/>
</dbReference>
<protein>
    <recommendedName>
        <fullName evidence="7">SbsA Ig-like domain-containing protein</fullName>
    </recommendedName>
</protein>
<feature type="chain" id="PRO_5014787395" description="SbsA Ig-like domain-containing protein" evidence="2">
    <location>
        <begin position="29"/>
        <end position="5431"/>
    </location>
</feature>
<feature type="domain" description="SbsA Ig-like" evidence="3">
    <location>
        <begin position="3480"/>
        <end position="3576"/>
    </location>
</feature>
<feature type="domain" description="Pyrrolo-quinoline quinone repeat" evidence="4">
    <location>
        <begin position="3918"/>
        <end position="4083"/>
    </location>
</feature>
<gene>
    <name evidence="5" type="ORF">CVV64_14795</name>
</gene>
<evidence type="ECO:0000256" key="2">
    <source>
        <dbReference type="SAM" id="SignalP"/>
    </source>
</evidence>
<dbReference type="Gene3D" id="2.130.10.10">
    <property type="entry name" value="YVTN repeat-like/Quinoprotein amine dehydrogenase"/>
    <property type="match status" value="1"/>
</dbReference>
<sequence>MSRTRHSKTSAALLLLVILLGTLSPALASFPWSTSVNVDYHTMIPTDGPLAVKFQSFDWDQATNSYPPHPMDPATTSNAFIIYKVINSEWFYIPADIPADRIVPRQNYQINWFDNNSVAYLNFIEQLQPSATADSYSQDSSRYAILLTSVAKDAQGLGSPDPDYAQQIIDLTASYSGIHPHVDIHMMGAYPNYRSEAMGSTVEYLEVTFNTKVDRASVEKAFWCEIADGPGIQGWFEWEAPSPTYDNSMYIDRKFKFHPQSGYFPLGADGQGVFIEWGINGSAYRLNRPDANVWGFDSTFATGSKTFDRFESTVSSVNKFSEVGLRFVVEGRTYELKNLLSAKAYGPNLPPTGVSLEINDNIMKPALEVVLFGLPQPPNVNDLFTLTFDEYGTVVTREVRLSGIYNGFASNLTTTMDATGITFEWDSADLPPLDHQNLQVVKDGMRYWETFVQGDYRLPWENQNYPGTSKITAVWAEGPDFVFVCGENGLLSRHGDNLDIFYPPMTTWTLNAIDGVNTAEVWSVGDGGSVLRYDGMAWTNPVPAATTTLAAIDFQGVAAFADNDVWMVGSNQSIVHYDGTDFTIVMTGEAGKRLNVIKGFASNNIYAAGDDGAMFHYDGTTWAPMPSGQAINIQDIWGFPTGDLWAVGSSATATGMVIRYIPPLAQWQEVATGSGYGFNTIWGFTSTDLYIAGDSGLVMHWNGSAFSAIDHTGIGDGTIDSMWGFEPNDIVFVGGNSNLNPLVLAYSGPHQIKHYAQRYFGPALSPGHYEWHIESGTPDDHKTITSASFDVAGVQMFSHWPDDMSTGIATNQAIDLYFNAPMNRLSVQNAFRVMPMVPGAMPLNGSFTWVWDENTHEDSMTWTPSFPYPMGTTIEVVLGLPEFTAFDMRNFPVENQPRIFRFMTAGGAVANGPVVISHVPGNNHVNIPTDTTISIYFDKAIDPATLGSGMEVSYTTPAMQTPFIATGTWTYLETTFEAAFTFDTLPLPFDADVTVRVNSLTGASPDFFPAEGLPYFFHFITRKPVPEIVYYWPDAPVAGVDPVVPPTEHVAMDFSGNVDMAMVEARFRLERVDMAAPMPVTGTFEWGTGGSSHFNFMPMMPLEEGGRYTATLMPPVNDIYGNGIPLPTSGFQFSFVVAQTSVRLFAVNPYTVKTGQTWVLSVHGSNLMTPEFTVMPEYDSGVQVTGVVSVTPDFTGASIEIHVDDDTWSGMRDLKVTNGEGSEFTLFGAFEIEKEAYQAFAQTLTLQNPADPSNNLLGVLFNMELDWAVDSSVASIVVKGPNLPLEGITLEKEMMTTYMPLWSRRIVFPTGVTPEVGHTYTFTVNPDSAAPVMRTAAISGFFSTFATDLAPANGVSVEDFAKPDFFSWNHPMATDIIAGGTAPNVFGMANCIVVFTPTDGTSTGVTIETPLNVGGPFAVHLDPGKSYNISVDADHDGTPEYTLTNLFLPGGGLEPAVFLDLPGMVSPQTPFQLCVVPDRTQPDTQGNIWSVIGFSPTLDFNNITAAVAANQAGESLSQAGLTPYQIFEPGTTNPIGNPYMAATMAVPGFPNPTPPAAGVLSVNPLNGFAVLVEQLEFVNGEIHPRQVWFNFYDYEWMYRDQITGKFTSSYYGAALYPGMYRWWLLTEDNNGNLSGTSAMFEVPAFASYTHIPADGATGIDGALPIEITFSTLMDTYSIDNTFVVFPEGANQPIQGFGNWEIMGDAAMPESQYHVYRWSPSIPLAPGVLHHVSAGRPDWPIYTQNYKPVAPIHFAYTVGEATGIYVVSSYPGNMDSNVPENTVISISFNTDMEAASTAAAVSMVYKDAAGGTFMPVSINVNVIGSTITLFPFAGGVQQPLMAGTEYQVIVASGAKASDGSVYDRNFFLNFKTFDPNSQVYPPYVMDTIPKFNAINVPVTGKFTVMFNEPMKIVSMASGITSNPPIQATMETPTSLNPTSFTFAPSQSLAPNTKYTITISQSVQNSAGVAMGYPYQVEFTTGSSTLTADDPIVEGTVPENSALSVPEFASIFIHFNKAMDHTATEAAVTIAPAVTLYKSWNSSPDGTGGETLILAPSAAAPFAYNTRYKVTVSTAAKDTNARALPAAYSFEFTTAQDYNTTIPPMVMFNSPGNGDTFVPSMAKVNVVFNKPMNKTLVESSTSVIRKDVTPAVPIPGAFVWYSEAMEFTPQVPFPAGALIEVTVAKTAQDANGLAITSDFISSFTVATETGTGTQAPRILATVPVTNSTAIPTSAYVTISFDMPMDRTATQNAIRFSPAVNGTWIWSGNTATMQPAAPLALNTLYSVTISTAAMSVDGVPISAENLFKFTTAATGSTNPVVVATMPSSGTFNVPLNTSINIGFSKDMDRTATETAITITPALSGKTFQWAATGLNIIPTTALLAGTKYTVYVSTGAKDVNSNSLGSAYTFNFTTSSSSAPTVVSTIPGNGAAGVPMDSAISLTFSADMRPLITEQSIIITPAIDGYWSWVGKTAKFMLGSATGATGLMGDTFYTVTVASTAVSVDNVPMIAPYTFSFFTAAPIASTPPIVKTVMPASGLFGVPTTTRVVVNFDRPMNPLATEPAFMLASEDETAGTAIPHEPVTGTISWLNDYTTMIFTPTMALTAGSFYEVIISESAMSAKSEPLMPWMSYFQTQFDASTATNPFVTTTMPPNGVTGVPVDAPYTMVFSTFMNTASVESAISVVPAVTTPVFTWYDNNSRVEIKPGAALSLDTLYTISIPANTAAAADGSFLSPFTSTFRTMATAAGSNVTVVGHTPAANATNIPLSARIDIAFSAPMKEAVTTQSVSFTDSTGPVAGATITWPEPYHMVITPPSTVKAGTSYTVTIAGTAEAAIGGATLGTPYTFAYTTIDTSGSLVIMATTPISNATNFATTGSIEISFSKEMTKVLAESAFSITPFTTGSFEWVKMTDTAGALTAHKMKFRPLNGFAKGTLYTVRVGTMAKSLDLSSLSSEYLFNFTTAYQTSDDVKVISSAPFNGMEGVAVDAPIVIYFNTPMDKTLTQGAILSTPAMAGMAYEWSTDQTRLLIKHNNFTEGTRYVLTVSNAAKSSSGTSMIPFRLEFAAFKNTANDAPEVASTMPLNGSTGFNAYGRIAINFNKTMAEAEIPAGQVTLVPDAGGVSAYWEDMNRTLAIYPMQKLKYKTQYTVTVGTGILDPDGKGLAASHSFSFTTETGPLPPTVLSIQPANNATGVSTASRIVINFSQYMDITKADSLITVTPAIANSWPEWWGTTLIINHEGLTAGAVYNIAIGASLESDMGVPMGTAFTSTFTASSSTVDKPIVVFSSPYPSQTDVEPYMPIDLEFNRPMNTASVESAFSITPQVTGNLSWFGSTSLSYSAIFKEGTAYTITIANTARDFSGITMEAFTLNFTTMGAATARAPKVLATIPRNTAFDVPLKAKLIVSFTEAMNPLVTEPALSILPETSGSFLWMDPTTVAFIPSSAFKATTKYSVTVKNTAASAAGATLEASYGWTFTTGALTGKPVVASVLPTPGFSSVPRTTSISAAFNMPMNPFSTESAFSIEPAVEGTMSWVSDLTMMFKPTAILEAGKIYKVKISTGASAINGATLEAPYEWSFTTGYGDGISPVVVFTAPYVDQTDVPVDAGLSILFSHAMDPVETQKAVTVIPPVQGSFTWLSDRELSFDPTSDLAKESTYWVTIGTGAKSTGGVALSSSYTYSFSTIGTSTASGPAVVSTVPAADSVDIAKDAQVVITFDSFMDKNMTESQLVIEPPVNGVVQWSETATASVMTFIPNGDGYPAGATILFRVLGFSDTGEPMAEAYEFTFDTKVDDISLPFVTYTNPMDGQNMVAPETNVMIGFSEPMDTVAAAGKITINYIDPVQSQTAGQPVEVAEPAVVTWSADGFTASIVLGDGTAPVMLTAGRTYTVVVDNTVADLSANPIGEDYFFTFTVAIDQTQVIPGTKRWDVTLSGDLSHSAMGSFGGVYVSSADGSLHAVNPDGTVKWVKTPAGITATRVSAPSVIKEDGVIVYTVNDTAYGFKADGTVAGTLTSAAGENILGPVAIDNRKSMVFARNGATTGTVVCRAPDNKLELWKYALTEKIAFPVTVNRNNNFVVITESGKLYELAPNGQPVTAQPYDLGAAASAAPAIGDNIYVSVGNKVVAVSNGAKVWEAEVAPTGQTLVAPVIANGIIFVGSSTADGTQGGFFALKASTGSLVDTYADAAHALDAGVTIPAMAMGDVTYFAAGKKLYALSGTAATFTVAWVFDIATEFTTSTNIIGMGYNKAGDLFIATAGGRLVSVFGTMAPDLSKLTWPKYMGNRHNSGTGINNMEGFIKGANSEVVPFQAKLGAETEFTAYASVTYASSDVPDFTMALLDPTLAGAAPVAVDENSLVDTIVVSMPTYYTGLAMVRVQNLLGDVLGATIETDTARNALIAKLHQPIYDSPSVLFRGVKITFKATAPASMPTDVDNKVKVFLGSAVSGNFIAAAEGDGDAGGQIVRNSLKVELVSDGSEAGATITEAWCEVQPKSIAANAGGKDSAGAVVPMERYSVYIKIPQTAKINPKGVNVIAVTVPKGMVVGGVAVSKNNSPLTRNTDYKVRYTNGAPVYLISLTNSIRQVDLLSKAMTLKVEFTVSTPNTTWMSVMNCSLSYINDLDKFFGAVTSTAVLIALEPYAVQPGEADGTAKNGDDNLLVVKPKNTAPDAKDLSPLTDVEASAIIDILWDSKDADSFVEYRLFYSTKGDLNLVTTPSTDAVLITGRYPVFDGRMLKEYSATDRMKYVWKLSEKNIAGEYVIPEGRYYIYAIADDGVNPPKQIISKGRVTVKRATNNVAPTFAFTGLAAGEVAADANASIDFTVTDTENDPVTVELYFYPVQDNLRAYRCLDSAGAVVKTANGAAGSPLTWYTGEVPDGKYYVLAWYSDLKHPGTSVWSTNPVNVTHAPVTGNEPPSYTWVNPDASKPMPFVQTSMELAWTGSDADDSATATVSLYYNKTQAEDTDLTLIVKNLKLSTNKYKWDTSSMKNGFYYVLAKVKENKAGTVTPTLRFWADIPVFVDLAKVGGLGQVKVSNLSATSVDVYFRSSVPTTGKVKYGINGVTNLSGTDAAGVARNHKVSITGLSPSTTYYYLVEATGDGATYVLDNGGELYSFRTLATAVASETAHWIGGDTGVPNAMVTIYMDNSATAGKELGSLATPSLSQPIVVQTDATGKWSANVANAIDSTGKLVGLSSTSSAKVEVLSEDGKTATNSVAISNVGAHTTSTAAVAASVGTLSSKLSHTVTLAKGFNLVALPLTPSTTITAKQFLVKAGENAQALYHFDVTQGRYKSVFRLGTGSNIDTDFLGTDFDLDLVKGFFVKMAADGSVILEGTKLDKPQPLALLKGFNMLTVGYGKDFPFSVKTGTTAIGFLKKGGNDAKAIYSFENGRYKTVFRLQDGTDASAFYAPEGDFDLLSGKSYFFKMQNATAVTPTADGN</sequence>